<name>A0A1M5AFD0_9BACT</name>
<accession>A0A1M5AFD0</accession>
<proteinExistence type="predicted"/>
<dbReference type="AlphaFoldDB" id="A0A1M5AFD0"/>
<organism evidence="1 2">
    <name type="scientific">Desulfacinum infernum DSM 9756</name>
    <dbReference type="NCBI Taxonomy" id="1121391"/>
    <lineage>
        <taxon>Bacteria</taxon>
        <taxon>Pseudomonadati</taxon>
        <taxon>Thermodesulfobacteriota</taxon>
        <taxon>Syntrophobacteria</taxon>
        <taxon>Syntrophobacterales</taxon>
        <taxon>Syntrophobacteraceae</taxon>
        <taxon>Desulfacinum</taxon>
    </lineage>
</organism>
<dbReference type="Proteomes" id="UP000184076">
    <property type="component" value="Unassembled WGS sequence"/>
</dbReference>
<keyword evidence="2" id="KW-1185">Reference proteome</keyword>
<reference evidence="2" key="1">
    <citation type="submission" date="2016-11" db="EMBL/GenBank/DDBJ databases">
        <authorList>
            <person name="Varghese N."/>
            <person name="Submissions S."/>
        </authorList>
    </citation>
    <scope>NUCLEOTIDE SEQUENCE [LARGE SCALE GENOMIC DNA]</scope>
    <source>
        <strain evidence="2">DSM 9756</strain>
    </source>
</reference>
<gene>
    <name evidence="1" type="ORF">SAMN02745206_01693</name>
</gene>
<evidence type="ECO:0000313" key="1">
    <source>
        <dbReference type="EMBL" id="SHF28959.1"/>
    </source>
</evidence>
<evidence type="ECO:0000313" key="2">
    <source>
        <dbReference type="Proteomes" id="UP000184076"/>
    </source>
</evidence>
<dbReference type="STRING" id="1121391.SAMN02745206_01693"/>
<dbReference type="EMBL" id="FQVB01000014">
    <property type="protein sequence ID" value="SHF28959.1"/>
    <property type="molecule type" value="Genomic_DNA"/>
</dbReference>
<protein>
    <submittedName>
        <fullName evidence="1">Uncharacterized protein</fullName>
    </submittedName>
</protein>
<sequence length="74" mass="8455">MAGMDEKLKAVLQGYANFLREKKLALLKHRSHLVRWVREFVVFAEKHRDCTFEPNLGLVPERTGGTSRCQGVAN</sequence>